<comment type="caution">
    <text evidence="2">The sequence shown here is derived from an EMBL/GenBank/DDBJ whole genome shotgun (WGS) entry which is preliminary data.</text>
</comment>
<reference evidence="2 3" key="1">
    <citation type="submission" date="2011-08" db="EMBL/GenBank/DDBJ databases">
        <authorList>
            <person name="Weinstock G."/>
            <person name="Sodergren E."/>
            <person name="Clifton S."/>
            <person name="Fulton L."/>
            <person name="Fulton B."/>
            <person name="Courtney L."/>
            <person name="Fronick C."/>
            <person name="Harrison M."/>
            <person name="Strong C."/>
            <person name="Farmer C."/>
            <person name="Delahaunty K."/>
            <person name="Markovic C."/>
            <person name="Hall O."/>
            <person name="Minx P."/>
            <person name="Tomlinson C."/>
            <person name="Mitreva M."/>
            <person name="Hou S."/>
            <person name="Chen J."/>
            <person name="Wollam A."/>
            <person name="Pepin K.H."/>
            <person name="Johnson M."/>
            <person name="Bhonagiri V."/>
            <person name="Zhang X."/>
            <person name="Suruliraj S."/>
            <person name="Warren W."/>
            <person name="Chinwalla A."/>
            <person name="Mardis E.R."/>
            <person name="Wilson R.K."/>
        </authorList>
    </citation>
    <scope>NUCLEOTIDE SEQUENCE [LARGE SCALE GENOMIC DNA]</scope>
    <source>
        <strain evidence="2 3">ATCC 51873</strain>
    </source>
</reference>
<dbReference type="InterPro" id="IPR056640">
    <property type="entry name" value="DUF7738"/>
</dbReference>
<gene>
    <name evidence="2" type="ORF">HMPREF0454_04393</name>
</gene>
<feature type="domain" description="DUF7738" evidence="1">
    <location>
        <begin position="13"/>
        <end position="92"/>
    </location>
</feature>
<dbReference type="Proteomes" id="UP000005959">
    <property type="component" value="Unassembled WGS sequence"/>
</dbReference>
<sequence length="151" mass="17357">MRFELIPFVGLDSLPFGMLRQDVYSVLGEPNRIIKKHRNKLAQEVWYQVGIHLFFDGDFLDEINIFSSIGMSDEKNESSFVFSQYDIFCMPPHYIYSELCQLDGAPKKTVGITILLNLGMGLYGFDNHVLNGQDNRSFALYRKESMDDIIG</sequence>
<evidence type="ECO:0000313" key="3">
    <source>
        <dbReference type="Proteomes" id="UP000005959"/>
    </source>
</evidence>
<name>G9YCR5_HAFAL</name>
<dbReference type="EMBL" id="AGCI01000105">
    <property type="protein sequence ID" value="EHM38273.1"/>
    <property type="molecule type" value="Genomic_DNA"/>
</dbReference>
<dbReference type="RefSeq" id="WP_004096334.1">
    <property type="nucleotide sequence ID" value="NZ_JH417554.1"/>
</dbReference>
<evidence type="ECO:0000259" key="1">
    <source>
        <dbReference type="Pfam" id="PF24880"/>
    </source>
</evidence>
<organism evidence="2 3">
    <name type="scientific">Hafnia alvei ATCC 51873</name>
    <dbReference type="NCBI Taxonomy" id="1002364"/>
    <lineage>
        <taxon>Bacteria</taxon>
        <taxon>Pseudomonadati</taxon>
        <taxon>Pseudomonadota</taxon>
        <taxon>Gammaproteobacteria</taxon>
        <taxon>Enterobacterales</taxon>
        <taxon>Hafniaceae</taxon>
        <taxon>Hafnia</taxon>
    </lineage>
</organism>
<dbReference type="AlphaFoldDB" id="G9YCR5"/>
<dbReference type="HOGENOM" id="CLU_1728809_0_0_6"/>
<dbReference type="PATRIC" id="fig|1002364.3.peg.3949"/>
<protein>
    <recommendedName>
        <fullName evidence="1">DUF7738 domain-containing protein</fullName>
    </recommendedName>
</protein>
<accession>G9YCR5</accession>
<evidence type="ECO:0000313" key="2">
    <source>
        <dbReference type="EMBL" id="EHM38273.1"/>
    </source>
</evidence>
<dbReference type="Pfam" id="PF24880">
    <property type="entry name" value="DUF7738"/>
    <property type="match status" value="1"/>
</dbReference>
<proteinExistence type="predicted"/>